<evidence type="ECO:0000256" key="5">
    <source>
        <dbReference type="ARBA" id="ARBA00023136"/>
    </source>
</evidence>
<dbReference type="Proteomes" id="UP001058003">
    <property type="component" value="Chromosome"/>
</dbReference>
<evidence type="ECO:0000256" key="6">
    <source>
        <dbReference type="ARBA" id="ARBA00038076"/>
    </source>
</evidence>
<protein>
    <submittedName>
        <fullName evidence="9">FtsX-like permease family protein</fullName>
    </submittedName>
</protein>
<feature type="transmembrane region" description="Helical" evidence="7">
    <location>
        <begin position="526"/>
        <end position="544"/>
    </location>
</feature>
<reference evidence="9" key="1">
    <citation type="submission" date="2021-04" db="EMBL/GenBank/DDBJ databases">
        <title>Dactylosporangium aurantiacum NRRL B-8018 full assembly.</title>
        <authorList>
            <person name="Hartkoorn R.C."/>
            <person name="Beaudoing E."/>
            <person name="Hot D."/>
        </authorList>
    </citation>
    <scope>NUCLEOTIDE SEQUENCE</scope>
    <source>
        <strain evidence="9">NRRL B-8018</strain>
    </source>
</reference>
<evidence type="ECO:0000256" key="3">
    <source>
        <dbReference type="ARBA" id="ARBA00022692"/>
    </source>
</evidence>
<dbReference type="OrthoDB" id="5176391at2"/>
<dbReference type="PANTHER" id="PTHR30572">
    <property type="entry name" value="MEMBRANE COMPONENT OF TRANSPORTER-RELATED"/>
    <property type="match status" value="1"/>
</dbReference>
<keyword evidence="5 7" id="KW-0472">Membrane</keyword>
<dbReference type="GO" id="GO:0005886">
    <property type="term" value="C:plasma membrane"/>
    <property type="evidence" value="ECO:0007669"/>
    <property type="project" value="UniProtKB-SubCell"/>
</dbReference>
<dbReference type="AlphaFoldDB" id="A0A9Q9IB88"/>
<organism evidence="9 10">
    <name type="scientific">Dactylosporangium aurantiacum</name>
    <dbReference type="NCBI Taxonomy" id="35754"/>
    <lineage>
        <taxon>Bacteria</taxon>
        <taxon>Bacillati</taxon>
        <taxon>Actinomycetota</taxon>
        <taxon>Actinomycetes</taxon>
        <taxon>Micromonosporales</taxon>
        <taxon>Micromonosporaceae</taxon>
        <taxon>Dactylosporangium</taxon>
    </lineage>
</organism>
<name>A0A9Q9IB88_9ACTN</name>
<feature type="transmembrane region" description="Helical" evidence="7">
    <location>
        <begin position="355"/>
        <end position="375"/>
    </location>
</feature>
<keyword evidence="4 7" id="KW-1133">Transmembrane helix</keyword>
<evidence type="ECO:0000313" key="9">
    <source>
        <dbReference type="EMBL" id="UWZ51123.1"/>
    </source>
</evidence>
<keyword evidence="10" id="KW-1185">Reference proteome</keyword>
<feature type="transmembrane region" description="Helical" evidence="7">
    <location>
        <begin position="439"/>
        <end position="459"/>
    </location>
</feature>
<keyword evidence="3 7" id="KW-0812">Transmembrane</keyword>
<gene>
    <name evidence="9" type="ORF">Daura_30685</name>
</gene>
<proteinExistence type="inferred from homology"/>
<sequence length="1064" mass="105237">MLRFAARRARVQWRFLAALLSVVAVGGTLLGVCALLVTETGGRALEVAAARAAPGDVEVTAYTATVAGHEAASVAADTRALLTSTVAPLPVTTAGQATSAMRTLPDTPAGAAGTPAVAYLSGIERPADRAALTSGRWPRRAPQTAGPPAPLEAVVLEATARSLGLAAGSPVHLGAELVADGAAAVDVLVVGVARPLPGTGWQRDLLGGAGVDLTYDEGTANQPSGAFGPFIVDFADLLTSGSTLSRMELVARPDLSAARHDDLAGVARAVGGADRRLARILEGRVKSERVASALPATLATARRHQQVTDALVLAVAVLGGVLTVATLVLAGRLTADVRAGEAALLSAMGASRRRLALTAAAEAAVLAVLAAAVALPASSLLHAGITHLPAPAAAGLATSPRLTGGQLLAVSTAAAALVVLLTGLAAGDPSRARPRGRRAALAHSGGDLAVVLLAAAGWWQVRAEPVLAADTVRTLVPALLLIAGGLLALRLQRPALSMVDRLAGRSAGLTWPMAASGAARRPQATAAGLLIALACAATTFGVALDATWDRSQRDQADLAVGTDLALTLDAAPSPGDGAAVRTATGGTVSPATDRSVAVGQWLGGGDAARLVAVDTTRAGDLLRGRPPSAGGWAAATAALAPPAPALGVAVPAGATVTVTGTAGGAGATTATPKLLLQDATGLRTACPGGPVPLDGRPYPLTPCVATRPLRLVAVLLSLAGGPDGAAGEEADRVTVDLAVPATGGGAEAGDGTADGTWTAGVARSAPDQVTAPEVTVTATGAATLVRLAATLPPGGPPQATREVVATAFADPGAVPVAVSDDLASALDAVPGTQLDLTVGDTSVPVTVAGVLPAVPSAPGAAALLADLDTLSRALVVHGDLAPPVDAWWVGDPARADAAAGAAALHLGTVTTRAAETARRTAGPLSAGLPAALRLLVPAAALLLFTGVALHVTHDLQAHARQAARLRGLGMTRRQIRTMLLGQHVLLLAPVCVAGAAVGALATAVLAPLLMRADTGAPPDPSAVAQWPWPAETLAFALLLAGCLVTAGVVIGTRPVDTTDLRVPS</sequence>
<dbReference type="PANTHER" id="PTHR30572:SF4">
    <property type="entry name" value="ABC TRANSPORTER PERMEASE YTRF"/>
    <property type="match status" value="1"/>
</dbReference>
<dbReference type="Pfam" id="PF02687">
    <property type="entry name" value="FtsX"/>
    <property type="match status" value="1"/>
</dbReference>
<dbReference type="EMBL" id="CP073767">
    <property type="protein sequence ID" value="UWZ51123.1"/>
    <property type="molecule type" value="Genomic_DNA"/>
</dbReference>
<comment type="similarity">
    <text evidence="6">Belongs to the ABC-4 integral membrane protein family.</text>
</comment>
<dbReference type="GO" id="GO:0022857">
    <property type="term" value="F:transmembrane transporter activity"/>
    <property type="evidence" value="ECO:0007669"/>
    <property type="project" value="TreeGrafter"/>
</dbReference>
<dbReference type="InterPro" id="IPR050250">
    <property type="entry name" value="Macrolide_Exporter_MacB"/>
</dbReference>
<evidence type="ECO:0000256" key="2">
    <source>
        <dbReference type="ARBA" id="ARBA00022475"/>
    </source>
</evidence>
<dbReference type="RefSeq" id="WP_033366196.1">
    <property type="nucleotide sequence ID" value="NZ_CP073767.1"/>
</dbReference>
<feature type="transmembrane region" description="Helical" evidence="7">
    <location>
        <begin position="310"/>
        <end position="334"/>
    </location>
</feature>
<feature type="transmembrane region" description="Helical" evidence="7">
    <location>
        <begin position="930"/>
        <end position="951"/>
    </location>
</feature>
<evidence type="ECO:0000256" key="7">
    <source>
        <dbReference type="SAM" id="Phobius"/>
    </source>
</evidence>
<feature type="transmembrane region" description="Helical" evidence="7">
    <location>
        <begin position="984"/>
        <end position="1010"/>
    </location>
</feature>
<feature type="transmembrane region" description="Helical" evidence="7">
    <location>
        <begin position="471"/>
        <end position="491"/>
    </location>
</feature>
<feature type="transmembrane region" description="Helical" evidence="7">
    <location>
        <begin position="1030"/>
        <end position="1051"/>
    </location>
</feature>
<evidence type="ECO:0000313" key="10">
    <source>
        <dbReference type="Proteomes" id="UP001058003"/>
    </source>
</evidence>
<dbReference type="InterPro" id="IPR003838">
    <property type="entry name" value="ABC3_permease_C"/>
</dbReference>
<keyword evidence="2" id="KW-1003">Cell membrane</keyword>
<evidence type="ECO:0000256" key="4">
    <source>
        <dbReference type="ARBA" id="ARBA00022989"/>
    </source>
</evidence>
<accession>A0A9Q9IB88</accession>
<feature type="domain" description="ABC3 transporter permease C-terminal" evidence="8">
    <location>
        <begin position="940"/>
        <end position="1040"/>
    </location>
</feature>
<feature type="transmembrane region" description="Helical" evidence="7">
    <location>
        <begin position="407"/>
        <end position="427"/>
    </location>
</feature>
<evidence type="ECO:0000259" key="8">
    <source>
        <dbReference type="Pfam" id="PF02687"/>
    </source>
</evidence>
<comment type="subcellular location">
    <subcellularLocation>
        <location evidence="1">Cell membrane</location>
        <topology evidence="1">Multi-pass membrane protein</topology>
    </subcellularLocation>
</comment>
<dbReference type="KEGG" id="daur:Daura_30685"/>
<evidence type="ECO:0000256" key="1">
    <source>
        <dbReference type="ARBA" id="ARBA00004651"/>
    </source>
</evidence>